<feature type="chain" id="PRO_5003001371" evidence="1">
    <location>
        <begin position="28"/>
        <end position="621"/>
    </location>
</feature>
<dbReference type="STRING" id="59374.FSU_3100"/>
<evidence type="ECO:0000313" key="3">
    <source>
        <dbReference type="EMBL" id="ADL27408.1"/>
    </source>
</evidence>
<name>C9RLV2_FIBSS</name>
<proteinExistence type="predicted"/>
<evidence type="ECO:0000313" key="4">
    <source>
        <dbReference type="Proteomes" id="UP000000517"/>
    </source>
</evidence>
<reference evidence="2 5" key="1">
    <citation type="submission" date="2009-10" db="EMBL/GenBank/DDBJ databases">
        <title>Complete sequence of Fibrobacter succinogenes subsp. succinogenes S85.</title>
        <authorList>
            <consortium name="US DOE Joint Genome Institute"/>
            <person name="Lucas S."/>
            <person name="Copeland A."/>
            <person name="Lapidus A."/>
            <person name="Glavina del Rio T."/>
            <person name="Tice H."/>
            <person name="Bruce D."/>
            <person name="Goodwin L."/>
            <person name="Pitluck S."/>
            <person name="Chertkov O."/>
            <person name="Detter J.C."/>
            <person name="Han C."/>
            <person name="Tapia R."/>
            <person name="Larimer F."/>
            <person name="Land M."/>
            <person name="Hauser L."/>
            <person name="Kyrpides N."/>
            <person name="Mikhailova N."/>
            <person name="Weimer P.J."/>
            <person name="Stevenson D.M."/>
            <person name="Boyum J."/>
            <person name="Brumm P.I."/>
            <person name="Mead D."/>
        </authorList>
    </citation>
    <scope>NUCLEOTIDE SEQUENCE [LARGE SCALE GENOMIC DNA]</scope>
    <source>
        <strain evidence="5">ATCC 19169 / S85</strain>
        <strain evidence="2">S85</strain>
    </source>
</reference>
<keyword evidence="5" id="KW-1185">Reference proteome</keyword>
<keyword evidence="1" id="KW-0732">Signal</keyword>
<sequence length="621" mass="69437">MKKINLMQNLFAMSLACVTVLSGVSLLAGCSGFTEDTNTSSNDNGGLIDVQAAFASARVSQLGKVIVDESQDSLTIVYETFGGCVKNDNGVYAYNSDFYFASSRTYAYDFHGDTLVLSCDLIDQKSGYQQHIISYLIGGNPGELDGIWLFLPCYSLGGERICSNEMENLFIQFNNGSVETRVSENKTYDYMNSSFVHNLALFMTGHENRIDFDLRGQVMSMDNDLSGKGFTVQERTNKNMKFVYKEHEYELNVDYVQINDSAAVTLSSEGLSCTASLSERDNVSSEICREENADYLYENDKGSLSYRKDNSDEFASCVKSLVRRGTNTSSNDKSGNVDVQTAFASARVMSSGKVFVDEVRDSITFVAEKFGGCIKNGESFMYDSDFYDSDTNKYAYGFRGDTLMFMQPAILYQDGHGDSVSAATMFYVGGTSGKLDGIWKFLPCRKNMASGEVACQNDAYNYYLKIDNGKMEVRIADHEDYDYMNSVFVEELFMFLNNKNSIQIETQFYTTHGAESVAENYGITIQEKTNKSMKFSYAGHDFDLKLNYAKIMDSVSVTLTSGNVICNGFNREIPDITQDQCNEDNAPYLNEMESGVYGIRMQNSYEFEDCINGILGRELNE</sequence>
<dbReference type="EMBL" id="CP002158">
    <property type="protein sequence ID" value="ADL27408.1"/>
    <property type="molecule type" value="Genomic_DNA"/>
</dbReference>
<dbReference type="OrthoDB" id="9806722at2"/>
<reference evidence="4" key="2">
    <citation type="submission" date="2010-08" db="EMBL/GenBank/DDBJ databases">
        <title>Complete sequence of Fibrobacter succinogenes subsp. succinogenes S85.</title>
        <authorList>
            <person name="Durkin A.S."/>
            <person name="Nelson K.E."/>
            <person name="Morrison M."/>
            <person name="Forsberg C.W."/>
            <person name="Wilson D.B."/>
            <person name="Russell J.B."/>
            <person name="Cann I.K.O."/>
            <person name="Mackie R.I."/>
            <person name="White B.A."/>
        </authorList>
    </citation>
    <scope>NUCLEOTIDE SEQUENCE [LARGE SCALE GENOMIC DNA]</scope>
    <source>
        <strain evidence="4">ATCC 19169 / S85</strain>
    </source>
</reference>
<reference evidence="3" key="3">
    <citation type="submission" date="2010-08" db="EMBL/GenBank/DDBJ databases">
        <authorList>
            <person name="Durkin A.S."/>
            <person name="Nelson K.E."/>
            <person name="Morrison M."/>
            <person name="Forsberg C.W."/>
            <person name="Wilson D.B."/>
            <person name="Russell J.B."/>
            <person name="Cann I.K.O."/>
            <person name="Mackie R.I."/>
            <person name="White B.A."/>
        </authorList>
    </citation>
    <scope>NUCLEOTIDE SEQUENCE</scope>
    <source>
        <strain evidence="3">S85</strain>
    </source>
</reference>
<dbReference type="AlphaFoldDB" id="C9RLV2"/>
<dbReference type="EMBL" id="CP001792">
    <property type="protein sequence ID" value="ACX76117.1"/>
    <property type="molecule type" value="Genomic_DNA"/>
</dbReference>
<accession>C9RLV2</accession>
<dbReference type="KEGG" id="fsu:Fisuc_2531"/>
<dbReference type="PROSITE" id="PS51257">
    <property type="entry name" value="PROKAR_LIPOPROTEIN"/>
    <property type="match status" value="1"/>
</dbReference>
<gene>
    <name evidence="2" type="ordered locus">Fisuc_2531</name>
    <name evidence="3" type="ordered locus">FSU_3100</name>
</gene>
<dbReference type="RefSeq" id="WP_014547138.1">
    <property type="nucleotide sequence ID" value="NC_013410.1"/>
</dbReference>
<dbReference type="Proteomes" id="UP000000517">
    <property type="component" value="Chromosome"/>
</dbReference>
<dbReference type="HOGENOM" id="CLU_439888_0_0_0"/>
<dbReference type="Proteomes" id="UP000001497">
    <property type="component" value="Chromosome"/>
</dbReference>
<evidence type="ECO:0000313" key="5">
    <source>
        <dbReference type="Proteomes" id="UP000001497"/>
    </source>
</evidence>
<feature type="signal peptide" evidence="1">
    <location>
        <begin position="1"/>
        <end position="27"/>
    </location>
</feature>
<dbReference type="KEGG" id="fsc:FSU_3100"/>
<protein>
    <submittedName>
        <fullName evidence="3">Putative lipoprotein</fullName>
    </submittedName>
</protein>
<organism evidence="3 4">
    <name type="scientific">Fibrobacter succinogenes (strain ATCC 19169 / S85)</name>
    <dbReference type="NCBI Taxonomy" id="59374"/>
    <lineage>
        <taxon>Bacteria</taxon>
        <taxon>Pseudomonadati</taxon>
        <taxon>Fibrobacterota</taxon>
        <taxon>Fibrobacteria</taxon>
        <taxon>Fibrobacterales</taxon>
        <taxon>Fibrobacteraceae</taxon>
        <taxon>Fibrobacter</taxon>
    </lineage>
</organism>
<evidence type="ECO:0000256" key="1">
    <source>
        <dbReference type="SAM" id="SignalP"/>
    </source>
</evidence>
<evidence type="ECO:0000313" key="2">
    <source>
        <dbReference type="EMBL" id="ACX76117.1"/>
    </source>
</evidence>
<keyword evidence="3" id="KW-0449">Lipoprotein</keyword>